<organism evidence="1 2">
    <name type="scientific">Melastoma candidum</name>
    <dbReference type="NCBI Taxonomy" id="119954"/>
    <lineage>
        <taxon>Eukaryota</taxon>
        <taxon>Viridiplantae</taxon>
        <taxon>Streptophyta</taxon>
        <taxon>Embryophyta</taxon>
        <taxon>Tracheophyta</taxon>
        <taxon>Spermatophyta</taxon>
        <taxon>Magnoliopsida</taxon>
        <taxon>eudicotyledons</taxon>
        <taxon>Gunneridae</taxon>
        <taxon>Pentapetalae</taxon>
        <taxon>rosids</taxon>
        <taxon>malvids</taxon>
        <taxon>Myrtales</taxon>
        <taxon>Melastomataceae</taxon>
        <taxon>Melastomatoideae</taxon>
        <taxon>Melastomateae</taxon>
        <taxon>Melastoma</taxon>
    </lineage>
</organism>
<proteinExistence type="predicted"/>
<evidence type="ECO:0000313" key="2">
    <source>
        <dbReference type="Proteomes" id="UP001057402"/>
    </source>
</evidence>
<dbReference type="EMBL" id="CM042886">
    <property type="protein sequence ID" value="KAI4338940.1"/>
    <property type="molecule type" value="Genomic_DNA"/>
</dbReference>
<gene>
    <name evidence="1" type="ORF">MLD38_023943</name>
</gene>
<comment type="caution">
    <text evidence="1">The sequence shown here is derived from an EMBL/GenBank/DDBJ whole genome shotgun (WGS) entry which is preliminary data.</text>
</comment>
<name>A0ACB9NRS7_9MYRT</name>
<keyword evidence="2" id="KW-1185">Reference proteome</keyword>
<protein>
    <submittedName>
        <fullName evidence="1">Uncharacterized protein</fullName>
    </submittedName>
</protein>
<accession>A0ACB9NRS7</accession>
<evidence type="ECO:0000313" key="1">
    <source>
        <dbReference type="EMBL" id="KAI4338940.1"/>
    </source>
</evidence>
<reference evidence="2" key="1">
    <citation type="journal article" date="2023" name="Front. Plant Sci.">
        <title>Chromosomal-level genome assembly of Melastoma candidum provides insights into trichome evolution.</title>
        <authorList>
            <person name="Zhong Y."/>
            <person name="Wu W."/>
            <person name="Sun C."/>
            <person name="Zou P."/>
            <person name="Liu Y."/>
            <person name="Dai S."/>
            <person name="Zhou R."/>
        </authorList>
    </citation>
    <scope>NUCLEOTIDE SEQUENCE [LARGE SCALE GENOMIC DNA]</scope>
</reference>
<sequence length="482" mass="53924">MVSTQVSCLKNVGISKPSRSQLLFPTSSQDAAVLDQIELDFSDVFGPAPIQPSLQVNVDLGNPNLLSSEQGDLIYDDPVVVHSRSHSLVGPSSYISQSLKLSMLTLRECEESIEFVECGNQDNPHESLELSSDDEKNGDSTEEEDRLGFRVVGIDDFEILKVVGQGAFGKVFQVRKKGTAEIYAMKVMRKDKIMERNHAEYMKAERDILTKVQHPFIVQLKYSFQTKYKLYLVLDFINGGHLFFQLYHHGLFREDLARVYAAEIVSAVAHLHSNGIMHRDLKPENILLDADGHVVLTDFGLAKEFNENTRTNSMCGTVEYMSPEIVLGKGHDKAADWWSVGVLIFEMVTGKPPFIGGNREKIQQKIVRDKIKLPSFLSSEAHSLLKGLLQKEANRRLGSGAAGGGDIKGHKWFKTINWKKLESREMKPSFCPEVNGELCIANFEKRWTDMPIIDSPVTSPTPGGNPFTGFTYVRPPASFLRS</sequence>
<dbReference type="Proteomes" id="UP001057402">
    <property type="component" value="Chromosome 7"/>
</dbReference>